<feature type="compositionally biased region" description="Basic residues" evidence="1">
    <location>
        <begin position="749"/>
        <end position="760"/>
    </location>
</feature>
<gene>
    <name evidence="2" type="ORF">CRENBAI_007661</name>
</gene>
<feature type="region of interest" description="Disordered" evidence="1">
    <location>
        <begin position="697"/>
        <end position="760"/>
    </location>
</feature>
<evidence type="ECO:0000313" key="2">
    <source>
        <dbReference type="EMBL" id="KAK5614985.1"/>
    </source>
</evidence>
<dbReference type="Proteomes" id="UP001311232">
    <property type="component" value="Unassembled WGS sequence"/>
</dbReference>
<evidence type="ECO:0000256" key="1">
    <source>
        <dbReference type="SAM" id="MobiDB-lite"/>
    </source>
</evidence>
<comment type="caution">
    <text evidence="2">The sequence shown here is derived from an EMBL/GenBank/DDBJ whole genome shotgun (WGS) entry which is preliminary data.</text>
</comment>
<dbReference type="PANTHER" id="PTHR38654">
    <property type="entry name" value="BUCKY BALL-RELATED"/>
    <property type="match status" value="1"/>
</dbReference>
<feature type="compositionally biased region" description="Basic and acidic residues" evidence="1">
    <location>
        <begin position="697"/>
        <end position="716"/>
    </location>
</feature>
<name>A0AAV9S0X1_9TELE</name>
<dbReference type="EMBL" id="JAHHUM010001028">
    <property type="protein sequence ID" value="KAK5614985.1"/>
    <property type="molecule type" value="Genomic_DNA"/>
</dbReference>
<keyword evidence="3" id="KW-1185">Reference proteome</keyword>
<feature type="compositionally biased region" description="Polar residues" evidence="1">
    <location>
        <begin position="558"/>
        <end position="584"/>
    </location>
</feature>
<proteinExistence type="predicted"/>
<feature type="compositionally biased region" description="Polar residues" evidence="1">
    <location>
        <begin position="21"/>
        <end position="33"/>
    </location>
</feature>
<dbReference type="AlphaFoldDB" id="A0AAV9S0X1"/>
<feature type="region of interest" description="Disordered" evidence="1">
    <location>
        <begin position="552"/>
        <end position="606"/>
    </location>
</feature>
<accession>A0AAV9S0X1</accession>
<feature type="region of interest" description="Disordered" evidence="1">
    <location>
        <begin position="1"/>
        <end position="49"/>
    </location>
</feature>
<sequence>MAAINRPLPAHSEPDGRNPNFRCNSGAASSVQQDPGPHSAAQDPGFPLHPQHPIFGRPVFYIHAPPPPPLLHYQWPMPFSYNPFAGFPNVGYGMFVPPPPFPPPPYMDAPGYVLPHPNVQPVDYRRLHHPLSHTQGSSHQNPNQTRRIRPNHFIPVRETVNSEVQTEPAQSGICGYYLGSDSGRGTCSNSPCSLVLSSPKQTLTEVVNSKSPCREENDLDPNEPCTDAAVKTVESCGSTKQDKCMKKDLPDQEPIPDSLSKDGNCNLWLSGSPDSVVPVSSSSQKDDVVLKERRISVPDILMNWSGSTPQTASLEITDVKLSLPDNQPSYKHIVECKKSLCHKATETNAGSLVGVCTGITEDMDCPKVNEMLFRILRLPYPRIDTFLESGTHEEPVEVSFSERVSLTLIDEEHYLQNSSRISSADVQENDIRAYLQEISDVAPHMSTSSCQGKRKLNESIWSVESLAPFIPSREWLVQSGMVEPKVNDVEEEAENVGLSNKNEKMVNKERRGWSLSSCVSVQMSESYLCSSIQEEEQSPVRETGTEIEKVVSEPMEPEQSQSILHSDNVLSPSSALPSKAISTLTEKDENENGSSEPEASQSPNQKSLILNELQRKSFSSSEEEMFLNSAAEEIASSAVKLISQNGVDTEDNGAPVMIQNMAEVSPSKGTLVDCGVQCNEFQEQRCLCGKMIKSTESNRRHPFKSSDMKKANDGRNGHMQKKKNSQWRSTGQEGQFKQQEAHSGYCRGGKSKGGRQPRYY</sequence>
<reference evidence="2 3" key="1">
    <citation type="submission" date="2021-06" db="EMBL/GenBank/DDBJ databases">
        <authorList>
            <person name="Palmer J.M."/>
        </authorList>
    </citation>
    <scope>NUCLEOTIDE SEQUENCE [LARGE SCALE GENOMIC DNA]</scope>
    <source>
        <strain evidence="2 3">MEX-2019</strain>
        <tissue evidence="2">Muscle</tissue>
    </source>
</reference>
<evidence type="ECO:0000313" key="3">
    <source>
        <dbReference type="Proteomes" id="UP001311232"/>
    </source>
</evidence>
<feature type="compositionally biased region" description="Polar residues" evidence="1">
    <location>
        <begin position="592"/>
        <end position="606"/>
    </location>
</feature>
<dbReference type="PANTHER" id="PTHR38654:SF1">
    <property type="entry name" value="BUCKY BALL"/>
    <property type="match status" value="1"/>
</dbReference>
<feature type="compositionally biased region" description="Polar residues" evidence="1">
    <location>
        <begin position="726"/>
        <end position="738"/>
    </location>
</feature>
<protein>
    <submittedName>
        <fullName evidence="2">Uncharacterized protein</fullName>
    </submittedName>
</protein>
<dbReference type="InterPro" id="IPR053309">
    <property type="entry name" value="Balbiani_Body_Formation"/>
</dbReference>
<organism evidence="2 3">
    <name type="scientific">Crenichthys baileyi</name>
    <name type="common">White River springfish</name>
    <dbReference type="NCBI Taxonomy" id="28760"/>
    <lineage>
        <taxon>Eukaryota</taxon>
        <taxon>Metazoa</taxon>
        <taxon>Chordata</taxon>
        <taxon>Craniata</taxon>
        <taxon>Vertebrata</taxon>
        <taxon>Euteleostomi</taxon>
        <taxon>Actinopterygii</taxon>
        <taxon>Neopterygii</taxon>
        <taxon>Teleostei</taxon>
        <taxon>Neoteleostei</taxon>
        <taxon>Acanthomorphata</taxon>
        <taxon>Ovalentaria</taxon>
        <taxon>Atherinomorphae</taxon>
        <taxon>Cyprinodontiformes</taxon>
        <taxon>Goodeidae</taxon>
        <taxon>Crenichthys</taxon>
    </lineage>
</organism>